<feature type="domain" description="G-protein coupled receptors family 1 profile" evidence="6">
    <location>
        <begin position="36"/>
        <end position="314"/>
    </location>
</feature>
<dbReference type="PRINTS" id="PR00237">
    <property type="entry name" value="GPCRRHODOPSN"/>
</dbReference>
<evidence type="ECO:0000256" key="4">
    <source>
        <dbReference type="ARBA" id="ARBA00023136"/>
    </source>
</evidence>
<dbReference type="PANTHER" id="PTHR46273:SF4">
    <property type="entry name" value="AT19640P"/>
    <property type="match status" value="1"/>
</dbReference>
<dbReference type="Proteomes" id="UP000694844">
    <property type="component" value="Chromosome 3"/>
</dbReference>
<dbReference type="AlphaFoldDB" id="A0A8B8CWL7"/>
<dbReference type="KEGG" id="cvn:111122537"/>
<dbReference type="GO" id="GO:0005886">
    <property type="term" value="C:plasma membrane"/>
    <property type="evidence" value="ECO:0007669"/>
    <property type="project" value="TreeGrafter"/>
</dbReference>
<evidence type="ECO:0000259" key="6">
    <source>
        <dbReference type="PROSITE" id="PS50262"/>
    </source>
</evidence>
<keyword evidence="3 5" id="KW-1133">Transmembrane helix</keyword>
<feature type="transmembrane region" description="Helical" evidence="5">
    <location>
        <begin position="20"/>
        <end position="43"/>
    </location>
</feature>
<evidence type="ECO:0000313" key="7">
    <source>
        <dbReference type="Proteomes" id="UP000694844"/>
    </source>
</evidence>
<feature type="transmembrane region" description="Helical" evidence="5">
    <location>
        <begin position="198"/>
        <end position="221"/>
    </location>
</feature>
<dbReference type="OrthoDB" id="10011262at2759"/>
<evidence type="ECO:0000256" key="5">
    <source>
        <dbReference type="SAM" id="Phobius"/>
    </source>
</evidence>
<dbReference type="Gene3D" id="1.20.1070.10">
    <property type="entry name" value="Rhodopsin 7-helix transmembrane proteins"/>
    <property type="match status" value="1"/>
</dbReference>
<gene>
    <name evidence="8" type="primary">LOC111122537</name>
</gene>
<dbReference type="GO" id="GO:0008528">
    <property type="term" value="F:G protein-coupled peptide receptor activity"/>
    <property type="evidence" value="ECO:0007669"/>
    <property type="project" value="InterPro"/>
</dbReference>
<protein>
    <submittedName>
        <fullName evidence="8">Sex peptide receptor-like</fullName>
    </submittedName>
</protein>
<dbReference type="InterPro" id="IPR053219">
    <property type="entry name" value="GPCR_Dmsr-1"/>
</dbReference>
<keyword evidence="7" id="KW-1185">Reference proteome</keyword>
<dbReference type="SUPFAM" id="SSF81321">
    <property type="entry name" value="Family A G protein-coupled receptor-like"/>
    <property type="match status" value="1"/>
</dbReference>
<evidence type="ECO:0000256" key="2">
    <source>
        <dbReference type="ARBA" id="ARBA00022692"/>
    </source>
</evidence>
<dbReference type="InterPro" id="IPR019427">
    <property type="entry name" value="7TM_GPCR_serpentine_rcpt_Srw"/>
</dbReference>
<feature type="transmembrane region" description="Helical" evidence="5">
    <location>
        <begin position="55"/>
        <end position="74"/>
    </location>
</feature>
<feature type="transmembrane region" description="Helical" evidence="5">
    <location>
        <begin position="142"/>
        <end position="164"/>
    </location>
</feature>
<dbReference type="RefSeq" id="XP_022320030.1">
    <property type="nucleotide sequence ID" value="XM_022464322.1"/>
</dbReference>
<dbReference type="GeneID" id="111122537"/>
<accession>A0A8B8CWL7</accession>
<organism evidence="7 8">
    <name type="scientific">Crassostrea virginica</name>
    <name type="common">Eastern oyster</name>
    <dbReference type="NCBI Taxonomy" id="6565"/>
    <lineage>
        <taxon>Eukaryota</taxon>
        <taxon>Metazoa</taxon>
        <taxon>Spiralia</taxon>
        <taxon>Lophotrochozoa</taxon>
        <taxon>Mollusca</taxon>
        <taxon>Bivalvia</taxon>
        <taxon>Autobranchia</taxon>
        <taxon>Pteriomorphia</taxon>
        <taxon>Ostreida</taxon>
        <taxon>Ostreoidea</taxon>
        <taxon>Ostreidae</taxon>
        <taxon>Crassostrea</taxon>
    </lineage>
</organism>
<dbReference type="CDD" id="cd14978">
    <property type="entry name" value="7tmA_FMRFamide_R-like"/>
    <property type="match status" value="1"/>
</dbReference>
<feature type="transmembrane region" description="Helical" evidence="5">
    <location>
        <begin position="94"/>
        <end position="122"/>
    </location>
</feature>
<dbReference type="InterPro" id="IPR017452">
    <property type="entry name" value="GPCR_Rhodpsn_7TM"/>
</dbReference>
<dbReference type="InterPro" id="IPR000276">
    <property type="entry name" value="GPCR_Rhodpsn"/>
</dbReference>
<comment type="subcellular location">
    <subcellularLocation>
        <location evidence="1">Membrane</location>
    </subcellularLocation>
</comment>
<proteinExistence type="predicted"/>
<feature type="transmembrane region" description="Helical" evidence="5">
    <location>
        <begin position="291"/>
        <end position="317"/>
    </location>
</feature>
<dbReference type="PROSITE" id="PS50262">
    <property type="entry name" value="G_PROTEIN_RECEP_F1_2"/>
    <property type="match status" value="1"/>
</dbReference>
<name>A0A8B8CWL7_CRAVI</name>
<feature type="transmembrane region" description="Helical" evidence="5">
    <location>
        <begin position="254"/>
        <end position="279"/>
    </location>
</feature>
<evidence type="ECO:0000256" key="1">
    <source>
        <dbReference type="ARBA" id="ARBA00004370"/>
    </source>
</evidence>
<evidence type="ECO:0000256" key="3">
    <source>
        <dbReference type="ARBA" id="ARBA00022989"/>
    </source>
</evidence>
<keyword evidence="2 5" id="KW-0812">Transmembrane</keyword>
<dbReference type="PANTHER" id="PTHR46273">
    <property type="entry name" value="MYOSUPPRESSIN RECEPTOR 1, ISOFORM B-RELATED"/>
    <property type="match status" value="1"/>
</dbReference>
<evidence type="ECO:0000313" key="8">
    <source>
        <dbReference type="RefSeq" id="XP_022320030.1"/>
    </source>
</evidence>
<reference evidence="8" key="1">
    <citation type="submission" date="2025-08" db="UniProtKB">
        <authorList>
            <consortium name="RefSeq"/>
        </authorList>
    </citation>
    <scope>IDENTIFICATION</scope>
    <source>
        <tissue evidence="8">Whole sample</tissue>
    </source>
</reference>
<sequence>MDNNSFSGGIPPKPVHGYRLIHGYVSGTICFVGIILNILNGFVWSRKKMRTSTNVLLTVLAFTDGMSLFLYLVYVCYFFTATGPSELIYHSKGWMYVVVICFHEFIAFHTVSNWLTISLAIFRYMKVCRPNAAKRHCNLARAKLTVIIVFIVSTLATVPFYLYYEVYDSSEDNTNLTGYWIRKTTFAKNHVDYQTTLLWLYGVIFKVVPSFAMIALSALLIKELRVAMKRKTHLKETPSHKHANITTGYGRTTVMLVVIVLIYILMELPVGIMAFMSGIEGGESHFFYFLLYSYIGDIIDMTVLVNATLNFFVYFCISKQYRAVLKALVLSKISMVYEVSLSHGEHTASSRENTDNMELSTSAAENTHRKLRIWKSIKSSFRR</sequence>
<keyword evidence="4 5" id="KW-0472">Membrane</keyword>
<dbReference type="Pfam" id="PF10324">
    <property type="entry name" value="7TM_GPCR_Srw"/>
    <property type="match status" value="1"/>
</dbReference>